<gene>
    <name evidence="2" type="ORF">NCTC10951_02019</name>
</gene>
<dbReference type="RefSeq" id="WP_197722295.1">
    <property type="nucleotide sequence ID" value="NZ_LR134477.1"/>
</dbReference>
<accession>A0A448PMM6</accession>
<dbReference type="Proteomes" id="UP000268658">
    <property type="component" value="Chromosome"/>
</dbReference>
<protein>
    <submittedName>
        <fullName evidence="2">Uncharacterized protein</fullName>
    </submittedName>
</protein>
<dbReference type="KEGG" id="avc:NCTC10951_02019"/>
<proteinExistence type="predicted"/>
<feature type="region of interest" description="Disordered" evidence="1">
    <location>
        <begin position="285"/>
        <end position="399"/>
    </location>
</feature>
<evidence type="ECO:0000313" key="3">
    <source>
        <dbReference type="Proteomes" id="UP000268658"/>
    </source>
</evidence>
<feature type="compositionally biased region" description="Basic and acidic residues" evidence="1">
    <location>
        <begin position="354"/>
        <end position="369"/>
    </location>
</feature>
<evidence type="ECO:0000313" key="2">
    <source>
        <dbReference type="EMBL" id="VEI17102.1"/>
    </source>
</evidence>
<dbReference type="EMBL" id="LR134477">
    <property type="protein sequence ID" value="VEI17102.1"/>
    <property type="molecule type" value="Genomic_DNA"/>
</dbReference>
<organism evidence="2 3">
    <name type="scientific">Actinomyces viscosus</name>
    <dbReference type="NCBI Taxonomy" id="1656"/>
    <lineage>
        <taxon>Bacteria</taxon>
        <taxon>Bacillati</taxon>
        <taxon>Actinomycetota</taxon>
        <taxon>Actinomycetes</taxon>
        <taxon>Actinomycetales</taxon>
        <taxon>Actinomycetaceae</taxon>
        <taxon>Actinomyces</taxon>
    </lineage>
</organism>
<name>A0A448PMM6_ACTVI</name>
<sequence length="525" mass="54554">MTGNELVAEVKDSETVWTGTRLIEDGFDLKEAFESKSWVAGGLATLATAADTASAVMDPLGEAMSAGVAWVIEHLGSLNEWLNELTGDSDAVAAAASTWSNIGTKLGSCADDLETVCTGRLAGQESLAVATFKSLQAGSASHLRMTGGVASAISGGLTVASVIVRMVHDLVRDAIADVIGKVASKVAIGVLTAGLAAPWAVASVIADVSSWVTRLSKEVADVVLSARNLKGLLDKASKLLDDVGAAFGRITSSIGEAAAKAGDGVAGAARQVGDFLSSLRPQQALAGAPGMTTRQAREVTKASPTVYRPKGPKTTKPSRSNPNEGRWGVTLNETSTGAKGADDAADAAKSSTKQSDDAAKADAPERAEADSSAATGDGATQWDDPGKVQEWYDDLPTKTHAPSTEAYQYQHRVLGTDVERQLTTDSGETIWADSVTADGAGIAKAWDAKHTGGGDDALYQGKGPEFLMNKFDDEMRRYGKVIRSSGNPVSSLTLVTNTPESVEFLGQRARDILGPDVELHIQLVP</sequence>
<evidence type="ECO:0000256" key="1">
    <source>
        <dbReference type="SAM" id="MobiDB-lite"/>
    </source>
</evidence>
<dbReference type="AlphaFoldDB" id="A0A448PMM6"/>
<reference evidence="2 3" key="1">
    <citation type="submission" date="2018-12" db="EMBL/GenBank/DDBJ databases">
        <authorList>
            <consortium name="Pathogen Informatics"/>
        </authorList>
    </citation>
    <scope>NUCLEOTIDE SEQUENCE [LARGE SCALE GENOMIC DNA]</scope>
    <source>
        <strain evidence="2 3">NCTC10951</strain>
    </source>
</reference>